<feature type="transmembrane region" description="Helical" evidence="1">
    <location>
        <begin position="152"/>
        <end position="173"/>
    </location>
</feature>
<dbReference type="Gene3D" id="1.20.120.1630">
    <property type="match status" value="1"/>
</dbReference>
<proteinExistence type="predicted"/>
<organism evidence="3">
    <name type="scientific">Salpingoeca rosetta (strain ATCC 50818 / BSB-021)</name>
    <dbReference type="NCBI Taxonomy" id="946362"/>
    <lineage>
        <taxon>Eukaryota</taxon>
        <taxon>Choanoflagellata</taxon>
        <taxon>Craspedida</taxon>
        <taxon>Salpingoecidae</taxon>
        <taxon>Salpingoeca</taxon>
    </lineage>
</organism>
<dbReference type="AlphaFoldDB" id="F2U8E1"/>
<dbReference type="Proteomes" id="UP000007799">
    <property type="component" value="Unassembled WGS sequence"/>
</dbReference>
<keyword evidence="1" id="KW-0812">Transmembrane</keyword>
<protein>
    <recommendedName>
        <fullName evidence="4">Steroid 5-alpha reductase C-terminal domain-containing protein</fullName>
    </recommendedName>
</protein>
<evidence type="ECO:0000313" key="3">
    <source>
        <dbReference type="Proteomes" id="UP000007799"/>
    </source>
</evidence>
<accession>F2U8E1</accession>
<dbReference type="PANTHER" id="PTHR32251">
    <property type="entry name" value="3-OXO-5-ALPHA-STEROID 4-DEHYDROGENASE"/>
    <property type="match status" value="1"/>
</dbReference>
<dbReference type="EMBL" id="GL832964">
    <property type="protein sequence ID" value="EGD72649.1"/>
    <property type="molecule type" value="Genomic_DNA"/>
</dbReference>
<feature type="transmembrane region" description="Helical" evidence="1">
    <location>
        <begin position="59"/>
        <end position="80"/>
    </location>
</feature>
<dbReference type="GeneID" id="16075055"/>
<dbReference type="Pfam" id="PF06966">
    <property type="entry name" value="DUF1295"/>
    <property type="match status" value="1"/>
</dbReference>
<dbReference type="RefSeq" id="XP_004994472.1">
    <property type="nucleotide sequence ID" value="XM_004994415.1"/>
</dbReference>
<keyword evidence="1" id="KW-0472">Membrane</keyword>
<keyword evidence="1" id="KW-1133">Transmembrane helix</keyword>
<name>F2U8E1_SALR5</name>
<feature type="transmembrane region" description="Helical" evidence="1">
    <location>
        <begin position="193"/>
        <end position="212"/>
    </location>
</feature>
<dbReference type="KEGG" id="sre:PTSG_04384"/>
<sequence length="336" mass="38251">MNALVEQVLEMEVVGSEVKAAALNHAVEAHRAALPLLCSIYNTITDVDGLVDLYWNSDAMAVAVVGFMASALFCIIAGPLTGDYSWVDRMWSLWPGLYTWHFAVRSDYDSRLVIMASLATLWSVRLTYNFARKGGYKLGHEDYRWPELRKRMPPLAFQVFNVFFISIFQHYLLLMFVSSSYVAYLGRGTDLTLVDMAAAVLFFVFFLIETISDEQQWAFQTRKHAMQPQERTGDFARGFLTRGLFRYSRHPNFFAEQCLWWSFYLFAVGVSGQVLGWAVVGPLVLSLLFQGSTQFTEELSLAKYPAYARYQQTTSRLIPCAPGPDMDSIDEDKKTQ</sequence>
<reference evidence="2" key="1">
    <citation type="submission" date="2009-08" db="EMBL/GenBank/DDBJ databases">
        <title>Annotation of Salpingoeca rosetta.</title>
        <authorList>
            <consortium name="The Broad Institute Genome Sequencing Platform"/>
            <person name="Russ C."/>
            <person name="Cuomo C."/>
            <person name="Burger G."/>
            <person name="Gray M.W."/>
            <person name="Holland P.W.H."/>
            <person name="King N."/>
            <person name="Lang F.B.F."/>
            <person name="Roger A.J."/>
            <person name="Ruiz-Trillo I."/>
            <person name="Young S.K."/>
            <person name="Zeng Q."/>
            <person name="Gargeya S."/>
            <person name="Alvarado L."/>
            <person name="Berlin A."/>
            <person name="Chapman S.B."/>
            <person name="Chen Z."/>
            <person name="Freedman E."/>
            <person name="Gellesch M."/>
            <person name="Goldberg J."/>
            <person name="Griggs A."/>
            <person name="Gujja S."/>
            <person name="Heilman E."/>
            <person name="Heiman D."/>
            <person name="Howarth C."/>
            <person name="Mehta T."/>
            <person name="Neiman D."/>
            <person name="Pearson M."/>
            <person name="Roberts A."/>
            <person name="Saif S."/>
            <person name="Shea T."/>
            <person name="Shenoy N."/>
            <person name="Sisk P."/>
            <person name="Stolte C."/>
            <person name="Sykes S."/>
            <person name="White J."/>
            <person name="Yandava C."/>
            <person name="Haas B."/>
            <person name="Nusbaum C."/>
            <person name="Birren B."/>
        </authorList>
    </citation>
    <scope>NUCLEOTIDE SEQUENCE [LARGE SCALE GENOMIC DNA]</scope>
    <source>
        <strain evidence="2">ATCC 50818</strain>
    </source>
</reference>
<dbReference type="InterPro" id="IPR010721">
    <property type="entry name" value="UstE-like"/>
</dbReference>
<dbReference type="GO" id="GO:0016020">
    <property type="term" value="C:membrane"/>
    <property type="evidence" value="ECO:0007669"/>
    <property type="project" value="TreeGrafter"/>
</dbReference>
<dbReference type="OrthoDB" id="201504at2759"/>
<dbReference type="InParanoid" id="F2U8E1"/>
<evidence type="ECO:0000256" key="1">
    <source>
        <dbReference type="SAM" id="Phobius"/>
    </source>
</evidence>
<dbReference type="eggNOG" id="KOG4650">
    <property type="taxonomic scope" value="Eukaryota"/>
</dbReference>
<dbReference type="PANTHER" id="PTHR32251:SF23">
    <property type="entry name" value="3-OXO-5-ALPHA-STEROID 4-DEHYDROGENASE (DUF1295)"/>
    <property type="match status" value="1"/>
</dbReference>
<gene>
    <name evidence="2" type="ORF">PTSG_04384</name>
</gene>
<dbReference type="OMA" id="WRKGGYQ"/>
<keyword evidence="3" id="KW-1185">Reference proteome</keyword>
<evidence type="ECO:0008006" key="4">
    <source>
        <dbReference type="Google" id="ProtNLM"/>
    </source>
</evidence>
<feature type="transmembrane region" description="Helical" evidence="1">
    <location>
        <begin position="258"/>
        <end position="280"/>
    </location>
</feature>
<evidence type="ECO:0000313" key="2">
    <source>
        <dbReference type="EMBL" id="EGD72649.1"/>
    </source>
</evidence>